<accession>A0ABW0GH90</accession>
<dbReference type="EMBL" id="JBHSLC010000115">
    <property type="protein sequence ID" value="MFC5359522.1"/>
    <property type="molecule type" value="Genomic_DNA"/>
</dbReference>
<dbReference type="Proteomes" id="UP001596166">
    <property type="component" value="Unassembled WGS sequence"/>
</dbReference>
<name>A0ABW0GH90_9PROT</name>
<sequence>MRDVPIIFSAPMVRALLDGRKTQTRRLATSPLAKVQPGDRLWVRENTWQNGTWVRTEDETGEIGSKWVGTSSVRMMANETKPAGSGNFVWRSIPSIHMPRWASRLTLVVEQVRVERLQDISEADAIAEGIEMCSPRPRGMSGWRDYGDKLGDTSRRYFSDPRRSFQTLWTSLHGAGAWAANPWVVALTFRVHQANIDKLEAREVAIG</sequence>
<organism evidence="1 2">
    <name type="scientific">Azospirillum himalayense</name>
    <dbReference type="NCBI Taxonomy" id="654847"/>
    <lineage>
        <taxon>Bacteria</taxon>
        <taxon>Pseudomonadati</taxon>
        <taxon>Pseudomonadota</taxon>
        <taxon>Alphaproteobacteria</taxon>
        <taxon>Rhodospirillales</taxon>
        <taxon>Azospirillaceae</taxon>
        <taxon>Azospirillum</taxon>
    </lineage>
</organism>
<comment type="caution">
    <text evidence="1">The sequence shown here is derived from an EMBL/GenBank/DDBJ whole genome shotgun (WGS) entry which is preliminary data.</text>
</comment>
<reference evidence="2" key="1">
    <citation type="journal article" date="2019" name="Int. J. Syst. Evol. Microbiol.">
        <title>The Global Catalogue of Microorganisms (GCM) 10K type strain sequencing project: providing services to taxonomists for standard genome sequencing and annotation.</title>
        <authorList>
            <consortium name="The Broad Institute Genomics Platform"/>
            <consortium name="The Broad Institute Genome Sequencing Center for Infectious Disease"/>
            <person name="Wu L."/>
            <person name="Ma J."/>
        </authorList>
    </citation>
    <scope>NUCLEOTIDE SEQUENCE [LARGE SCALE GENOMIC DNA]</scope>
    <source>
        <strain evidence="2">CCUG 58760</strain>
    </source>
</reference>
<gene>
    <name evidence="1" type="ORF">ACFPMG_31450</name>
</gene>
<protein>
    <recommendedName>
        <fullName evidence="3">ASCH domain-containing protein</fullName>
    </recommendedName>
</protein>
<evidence type="ECO:0008006" key="3">
    <source>
        <dbReference type="Google" id="ProtNLM"/>
    </source>
</evidence>
<evidence type="ECO:0000313" key="2">
    <source>
        <dbReference type="Proteomes" id="UP001596166"/>
    </source>
</evidence>
<evidence type="ECO:0000313" key="1">
    <source>
        <dbReference type="EMBL" id="MFC5359522.1"/>
    </source>
</evidence>
<dbReference type="RefSeq" id="WP_376999615.1">
    <property type="nucleotide sequence ID" value="NZ_JBHSLC010000115.1"/>
</dbReference>
<keyword evidence="2" id="KW-1185">Reference proteome</keyword>
<proteinExistence type="predicted"/>